<name>A0A963Z107_9PROT</name>
<proteinExistence type="inferred from homology"/>
<dbReference type="PROSITE" id="PS50931">
    <property type="entry name" value="HTH_LYSR"/>
    <property type="match status" value="1"/>
</dbReference>
<dbReference type="PANTHER" id="PTHR30537">
    <property type="entry name" value="HTH-TYPE TRANSCRIPTIONAL REGULATOR"/>
    <property type="match status" value="1"/>
</dbReference>
<evidence type="ECO:0000256" key="4">
    <source>
        <dbReference type="ARBA" id="ARBA00023163"/>
    </source>
</evidence>
<dbReference type="Gene3D" id="3.40.190.10">
    <property type="entry name" value="Periplasmic binding protein-like II"/>
    <property type="match status" value="2"/>
</dbReference>
<dbReference type="EMBL" id="JAESVA010000003">
    <property type="protein sequence ID" value="MCB8880539.1"/>
    <property type="molecule type" value="Genomic_DNA"/>
</dbReference>
<dbReference type="InterPro" id="IPR000847">
    <property type="entry name" value="LysR_HTH_N"/>
</dbReference>
<dbReference type="Proteomes" id="UP000721844">
    <property type="component" value="Unassembled WGS sequence"/>
</dbReference>
<dbReference type="GO" id="GO:0043565">
    <property type="term" value="F:sequence-specific DNA binding"/>
    <property type="evidence" value="ECO:0007669"/>
    <property type="project" value="TreeGrafter"/>
</dbReference>
<evidence type="ECO:0000256" key="3">
    <source>
        <dbReference type="ARBA" id="ARBA00023125"/>
    </source>
</evidence>
<dbReference type="InterPro" id="IPR036390">
    <property type="entry name" value="WH_DNA-bd_sf"/>
</dbReference>
<protein>
    <submittedName>
        <fullName evidence="6">LysR family transcriptional regulator</fullName>
    </submittedName>
</protein>
<dbReference type="Pfam" id="PF03466">
    <property type="entry name" value="LysR_substrate"/>
    <property type="match status" value="1"/>
</dbReference>
<dbReference type="SUPFAM" id="SSF46785">
    <property type="entry name" value="Winged helix' DNA-binding domain"/>
    <property type="match status" value="1"/>
</dbReference>
<keyword evidence="2" id="KW-0805">Transcription regulation</keyword>
<sequence>MRRALNLNWVRSFEASARLLSFTKAALELGLTQAGVSQHMRMLEQQLGERLFVRLPRAVRLTDAGEAYLRVVRESLERLRLGTSDIFGSGSEGAVRLRAEPGFVSYWLAPRIKAFLSSYPEISLQIAPFVQGIDTDWDEFDIEVSFDSDRMPGLDAIALMDDPIFPVCGPQIAGCLNTPKDLATEHLLHVAGQRRGWSEWLALAKIVPHAETSVLQIDSMESAMAFAEQGIGVALSHGSFVEPLLKQGRLVRPFPAPLETIGIFYLITPSAFPLRRQARLFRDWLLAEGAKTAAI</sequence>
<dbReference type="PRINTS" id="PR00039">
    <property type="entry name" value="HTHLYSR"/>
</dbReference>
<keyword evidence="7" id="KW-1185">Reference proteome</keyword>
<evidence type="ECO:0000259" key="5">
    <source>
        <dbReference type="PROSITE" id="PS50931"/>
    </source>
</evidence>
<gene>
    <name evidence="6" type="ORF">ACELLULO517_09870</name>
</gene>
<feature type="domain" description="HTH lysR-type" evidence="5">
    <location>
        <begin position="5"/>
        <end position="62"/>
    </location>
</feature>
<dbReference type="InterPro" id="IPR058163">
    <property type="entry name" value="LysR-type_TF_proteobact-type"/>
</dbReference>
<evidence type="ECO:0000256" key="1">
    <source>
        <dbReference type="ARBA" id="ARBA00009437"/>
    </source>
</evidence>
<dbReference type="InterPro" id="IPR005119">
    <property type="entry name" value="LysR_subst-bd"/>
</dbReference>
<accession>A0A963Z107</accession>
<keyword evidence="4" id="KW-0804">Transcription</keyword>
<keyword evidence="3" id="KW-0238">DNA-binding</keyword>
<dbReference type="GO" id="GO:0006351">
    <property type="term" value="P:DNA-templated transcription"/>
    <property type="evidence" value="ECO:0007669"/>
    <property type="project" value="TreeGrafter"/>
</dbReference>
<evidence type="ECO:0000256" key="2">
    <source>
        <dbReference type="ARBA" id="ARBA00023015"/>
    </source>
</evidence>
<dbReference type="Gene3D" id="1.10.10.10">
    <property type="entry name" value="Winged helix-like DNA-binding domain superfamily/Winged helix DNA-binding domain"/>
    <property type="match status" value="1"/>
</dbReference>
<comment type="caution">
    <text evidence="6">The sequence shown here is derived from an EMBL/GenBank/DDBJ whole genome shotgun (WGS) entry which is preliminary data.</text>
</comment>
<dbReference type="AlphaFoldDB" id="A0A963Z107"/>
<comment type="similarity">
    <text evidence="1">Belongs to the LysR transcriptional regulatory family.</text>
</comment>
<evidence type="ECO:0000313" key="6">
    <source>
        <dbReference type="EMBL" id="MCB8880539.1"/>
    </source>
</evidence>
<dbReference type="PANTHER" id="PTHR30537:SF58">
    <property type="entry name" value="HTH-TYPE TRANSCRIPTIONAL REGULATOR PERR"/>
    <property type="match status" value="1"/>
</dbReference>
<dbReference type="GO" id="GO:0003700">
    <property type="term" value="F:DNA-binding transcription factor activity"/>
    <property type="evidence" value="ECO:0007669"/>
    <property type="project" value="InterPro"/>
</dbReference>
<evidence type="ECO:0000313" key="7">
    <source>
        <dbReference type="Proteomes" id="UP000721844"/>
    </source>
</evidence>
<dbReference type="InterPro" id="IPR036388">
    <property type="entry name" value="WH-like_DNA-bd_sf"/>
</dbReference>
<reference evidence="6 7" key="1">
    <citation type="journal article" date="2021" name="Microorganisms">
        <title>Acidisoma silvae sp. nov. and Acidisomacellulosilytica sp. nov., Two Acidophilic Bacteria Isolated from Decaying Wood, Hydrolyzing Cellulose and Producing Poly-3-hydroxybutyrate.</title>
        <authorList>
            <person name="Mieszkin S."/>
            <person name="Pouder E."/>
            <person name="Uroz S."/>
            <person name="Simon-Colin C."/>
            <person name="Alain K."/>
        </authorList>
    </citation>
    <scope>NUCLEOTIDE SEQUENCE [LARGE SCALE GENOMIC DNA]</scope>
    <source>
        <strain evidence="6 7">HW T5.17</strain>
    </source>
</reference>
<dbReference type="Pfam" id="PF00126">
    <property type="entry name" value="HTH_1"/>
    <property type="match status" value="1"/>
</dbReference>
<dbReference type="RefSeq" id="WP_227307204.1">
    <property type="nucleotide sequence ID" value="NZ_JAESVA010000003.1"/>
</dbReference>
<organism evidence="6 7">
    <name type="scientific">Acidisoma cellulosilyticum</name>
    <dbReference type="NCBI Taxonomy" id="2802395"/>
    <lineage>
        <taxon>Bacteria</taxon>
        <taxon>Pseudomonadati</taxon>
        <taxon>Pseudomonadota</taxon>
        <taxon>Alphaproteobacteria</taxon>
        <taxon>Acetobacterales</taxon>
        <taxon>Acidocellaceae</taxon>
        <taxon>Acidisoma</taxon>
    </lineage>
</organism>
<dbReference type="SUPFAM" id="SSF53850">
    <property type="entry name" value="Periplasmic binding protein-like II"/>
    <property type="match status" value="1"/>
</dbReference>